<dbReference type="EMBL" id="CP133623">
    <property type="protein sequence ID" value="WMV58536.1"/>
    <property type="molecule type" value="Genomic_DNA"/>
</dbReference>
<proteinExistence type="predicted"/>
<evidence type="ECO:0000313" key="2">
    <source>
        <dbReference type="Proteomes" id="UP001234989"/>
    </source>
</evidence>
<sequence length="75" mass="8933">MLILSQYMIKTLKFQVFEVLGEAWTLRRKKEQKGWKERRSYSLSIAKHLWRFAERIDSALCSGMQSPEGRGSKRR</sequence>
<reference evidence="1" key="1">
    <citation type="submission" date="2023-08" db="EMBL/GenBank/DDBJ databases">
        <title>A de novo genome assembly of Solanum verrucosum Schlechtendal, a Mexican diploid species geographically isolated from the other diploid A-genome species in potato relatives.</title>
        <authorList>
            <person name="Hosaka K."/>
        </authorList>
    </citation>
    <scope>NUCLEOTIDE SEQUENCE</scope>
    <source>
        <tissue evidence="1">Young leaves</tissue>
    </source>
</reference>
<protein>
    <submittedName>
        <fullName evidence="1">Uncharacterized protein</fullName>
    </submittedName>
</protein>
<name>A0AAF0V876_SOLVR</name>
<keyword evidence="2" id="KW-1185">Reference proteome</keyword>
<evidence type="ECO:0000313" key="1">
    <source>
        <dbReference type="EMBL" id="WMV58536.1"/>
    </source>
</evidence>
<dbReference type="Proteomes" id="UP001234989">
    <property type="component" value="Chromosome 12"/>
</dbReference>
<dbReference type="AlphaFoldDB" id="A0AAF0V876"/>
<gene>
    <name evidence="1" type="ORF">MTR67_051921</name>
</gene>
<accession>A0AAF0V876</accession>
<organism evidence="1 2">
    <name type="scientific">Solanum verrucosum</name>
    <dbReference type="NCBI Taxonomy" id="315347"/>
    <lineage>
        <taxon>Eukaryota</taxon>
        <taxon>Viridiplantae</taxon>
        <taxon>Streptophyta</taxon>
        <taxon>Embryophyta</taxon>
        <taxon>Tracheophyta</taxon>
        <taxon>Spermatophyta</taxon>
        <taxon>Magnoliopsida</taxon>
        <taxon>eudicotyledons</taxon>
        <taxon>Gunneridae</taxon>
        <taxon>Pentapetalae</taxon>
        <taxon>asterids</taxon>
        <taxon>lamiids</taxon>
        <taxon>Solanales</taxon>
        <taxon>Solanaceae</taxon>
        <taxon>Solanoideae</taxon>
        <taxon>Solaneae</taxon>
        <taxon>Solanum</taxon>
    </lineage>
</organism>